<dbReference type="Proteomes" id="UP000015346">
    <property type="component" value="Unassembled WGS sequence"/>
</dbReference>
<dbReference type="PANTHER" id="PTHR30614:SF37">
    <property type="entry name" value="AMINO-ACID ABC TRANSPORTER PERMEASE PROTEIN YHDX-RELATED"/>
    <property type="match status" value="1"/>
</dbReference>
<comment type="similarity">
    <text evidence="2">Belongs to the binding-protein-dependent transport system permease family. HisMQ subfamily.</text>
</comment>
<protein>
    <recommendedName>
        <fullName evidence="10">Amine acid ABC transporter, permease protein, 3-TM region, His/Glu/Gln/Arg/opine family</fullName>
    </recommendedName>
</protein>
<sequence length="98" mass="10806">MRWACDRGGPCAWSSLPQALRVIVPPLISQYLNLIKNSSLAVAVGYADVRATLGGVTMNQTGRELESLLLLGLFYLIVSLAVSAVMNVYNRRVRLKER</sequence>
<dbReference type="EMBL" id="AOLV01000028">
    <property type="protein sequence ID" value="EPX84258.1"/>
    <property type="molecule type" value="Genomic_DNA"/>
</dbReference>
<dbReference type="PANTHER" id="PTHR30614">
    <property type="entry name" value="MEMBRANE COMPONENT OF AMINO ACID ABC TRANSPORTER"/>
    <property type="match status" value="1"/>
</dbReference>
<evidence type="ECO:0000256" key="1">
    <source>
        <dbReference type="ARBA" id="ARBA00004141"/>
    </source>
</evidence>
<evidence type="ECO:0000256" key="6">
    <source>
        <dbReference type="ARBA" id="ARBA00023136"/>
    </source>
</evidence>
<dbReference type="SUPFAM" id="SSF161098">
    <property type="entry name" value="MetI-like"/>
    <property type="match status" value="1"/>
</dbReference>
<comment type="subcellular location">
    <subcellularLocation>
        <location evidence="1">Membrane</location>
        <topology evidence="1">Multi-pass membrane protein</topology>
    </subcellularLocation>
</comment>
<feature type="transmembrane region" description="Helical" evidence="7">
    <location>
        <begin position="68"/>
        <end position="89"/>
    </location>
</feature>
<keyword evidence="6 7" id="KW-0472">Membrane</keyword>
<evidence type="ECO:0000256" key="5">
    <source>
        <dbReference type="ARBA" id="ARBA00022989"/>
    </source>
</evidence>
<evidence type="ECO:0008006" key="10">
    <source>
        <dbReference type="Google" id="ProtNLM"/>
    </source>
</evidence>
<dbReference type="InterPro" id="IPR043429">
    <property type="entry name" value="ArtM/GltK/GlnP/TcyL/YhdX-like"/>
</dbReference>
<accession>S9QX99</accession>
<keyword evidence="9" id="KW-1185">Reference proteome</keyword>
<name>S9QX99_9RHOB</name>
<dbReference type="InterPro" id="IPR035906">
    <property type="entry name" value="MetI-like_sf"/>
</dbReference>
<evidence type="ECO:0000256" key="7">
    <source>
        <dbReference type="SAM" id="Phobius"/>
    </source>
</evidence>
<organism evidence="8 9">
    <name type="scientific">Rubellimicrobium thermophilum DSM 16684</name>
    <dbReference type="NCBI Taxonomy" id="1123069"/>
    <lineage>
        <taxon>Bacteria</taxon>
        <taxon>Pseudomonadati</taxon>
        <taxon>Pseudomonadota</taxon>
        <taxon>Alphaproteobacteria</taxon>
        <taxon>Rhodobacterales</taxon>
        <taxon>Roseobacteraceae</taxon>
        <taxon>Rubellimicrobium</taxon>
    </lineage>
</organism>
<gene>
    <name evidence="8" type="ORF">ruthe_02470</name>
</gene>
<dbReference type="GO" id="GO:0006865">
    <property type="term" value="P:amino acid transport"/>
    <property type="evidence" value="ECO:0007669"/>
    <property type="project" value="UniProtKB-KW"/>
</dbReference>
<comment type="caution">
    <text evidence="8">The sequence shown here is derived from an EMBL/GenBank/DDBJ whole genome shotgun (WGS) entry which is preliminary data.</text>
</comment>
<dbReference type="STRING" id="1123069.ruthe_02470"/>
<evidence type="ECO:0000256" key="3">
    <source>
        <dbReference type="ARBA" id="ARBA00022692"/>
    </source>
</evidence>
<dbReference type="GO" id="GO:0005886">
    <property type="term" value="C:plasma membrane"/>
    <property type="evidence" value="ECO:0007669"/>
    <property type="project" value="TreeGrafter"/>
</dbReference>
<keyword evidence="5 7" id="KW-1133">Transmembrane helix</keyword>
<evidence type="ECO:0000313" key="9">
    <source>
        <dbReference type="Proteomes" id="UP000015346"/>
    </source>
</evidence>
<keyword evidence="4" id="KW-0813">Transport</keyword>
<dbReference type="GO" id="GO:0055085">
    <property type="term" value="P:transmembrane transport"/>
    <property type="evidence" value="ECO:0007669"/>
    <property type="project" value="InterPro"/>
</dbReference>
<evidence type="ECO:0000256" key="2">
    <source>
        <dbReference type="ARBA" id="ARBA00010072"/>
    </source>
</evidence>
<reference evidence="8 9" key="1">
    <citation type="journal article" date="2013" name="Stand. Genomic Sci.">
        <title>Genome sequence of the reddish-pigmented Rubellimicrobium thermophilum type strain (DSM 16684(T)), a member of the Roseobacter clade.</title>
        <authorList>
            <person name="Fiebig A."/>
            <person name="Riedel T."/>
            <person name="Gronow S."/>
            <person name="Petersen J."/>
            <person name="Klenk H.P."/>
            <person name="Goker M."/>
        </authorList>
    </citation>
    <scope>NUCLEOTIDE SEQUENCE [LARGE SCALE GENOMIC DNA]</scope>
    <source>
        <strain evidence="8 9">DSM 16684</strain>
    </source>
</reference>
<keyword evidence="3 7" id="KW-0812">Transmembrane</keyword>
<keyword evidence="4" id="KW-0029">Amino-acid transport</keyword>
<dbReference type="AlphaFoldDB" id="S9QX99"/>
<dbReference type="Gene3D" id="1.10.3720.10">
    <property type="entry name" value="MetI-like"/>
    <property type="match status" value="1"/>
</dbReference>
<evidence type="ECO:0000256" key="4">
    <source>
        <dbReference type="ARBA" id="ARBA00022970"/>
    </source>
</evidence>
<proteinExistence type="inferred from homology"/>
<evidence type="ECO:0000313" key="8">
    <source>
        <dbReference type="EMBL" id="EPX84258.1"/>
    </source>
</evidence>
<dbReference type="HOGENOM" id="CLU_2488918_0_0_5"/>